<dbReference type="Proteomes" id="UP001390339">
    <property type="component" value="Unassembled WGS sequence"/>
</dbReference>
<accession>A0ABR2I3G6</accession>
<keyword evidence="3" id="KW-1185">Reference proteome</keyword>
<feature type="region of interest" description="Disordered" evidence="1">
    <location>
        <begin position="121"/>
        <end position="187"/>
    </location>
</feature>
<sequence>MSMREQEYVRSTWELAVREGLLPRTPMIEIINALCTNIRKLIDEIRDRGGMIKSDVVWVIIGAVWIDIVGNRQLFEARPSPLQCIRMEEFIHIDTLERIAGGLYISADGVVEALLNAAPGKPNAPSFSSVASSSTQAGGDIKDTAPKTPSLVERVAAARKKNASSPAPSMMGVKRENTSSPSPSMMGVKPAITNPIGKTEPDPPAPTNARAKYGLKSMGNTFPSPAGCGPWAVRLPREVSALEYVLPYREKLGKMLGVSINVGAENKVFIKPHRSEDKTLSDEIIHLQAEYNVRTAYSMLIKWVADMYSTGEAKDLGEFILEDIAKLCSALSKETEISVETVNQLSRSITTVKPSSNPLNFHFFSMNQDNPEKRTNEEEE</sequence>
<protein>
    <submittedName>
        <fullName evidence="2">Uncharacterized protein</fullName>
    </submittedName>
</protein>
<evidence type="ECO:0000313" key="3">
    <source>
        <dbReference type="Proteomes" id="UP001390339"/>
    </source>
</evidence>
<comment type="caution">
    <text evidence="2">The sequence shown here is derived from an EMBL/GenBank/DDBJ whole genome shotgun (WGS) entry which is preliminary data.</text>
</comment>
<gene>
    <name evidence="2" type="ORF">PGQ11_012840</name>
</gene>
<dbReference type="EMBL" id="JAPCWZ010000007">
    <property type="protein sequence ID" value="KAK8856928.1"/>
    <property type="molecule type" value="Genomic_DNA"/>
</dbReference>
<proteinExistence type="predicted"/>
<name>A0ABR2I3G6_9PEZI</name>
<evidence type="ECO:0000313" key="2">
    <source>
        <dbReference type="EMBL" id="KAK8856928.1"/>
    </source>
</evidence>
<organism evidence="2 3">
    <name type="scientific">Apiospora arundinis</name>
    <dbReference type="NCBI Taxonomy" id="335852"/>
    <lineage>
        <taxon>Eukaryota</taxon>
        <taxon>Fungi</taxon>
        <taxon>Dikarya</taxon>
        <taxon>Ascomycota</taxon>
        <taxon>Pezizomycotina</taxon>
        <taxon>Sordariomycetes</taxon>
        <taxon>Xylariomycetidae</taxon>
        <taxon>Amphisphaeriales</taxon>
        <taxon>Apiosporaceae</taxon>
        <taxon>Apiospora</taxon>
    </lineage>
</organism>
<reference evidence="2 3" key="1">
    <citation type="journal article" date="2024" name="IMA Fungus">
        <title>Apiospora arundinis, a panoply of carbohydrate-active enzymes and secondary metabolites.</title>
        <authorList>
            <person name="Sorensen T."/>
            <person name="Petersen C."/>
            <person name="Muurmann A.T."/>
            <person name="Christiansen J.V."/>
            <person name="Brundto M.L."/>
            <person name="Overgaard C.K."/>
            <person name="Boysen A.T."/>
            <person name="Wollenberg R.D."/>
            <person name="Larsen T.O."/>
            <person name="Sorensen J.L."/>
            <person name="Nielsen K.L."/>
            <person name="Sondergaard T.E."/>
        </authorList>
    </citation>
    <scope>NUCLEOTIDE SEQUENCE [LARGE SCALE GENOMIC DNA]</scope>
    <source>
        <strain evidence="2 3">AAU 773</strain>
    </source>
</reference>
<evidence type="ECO:0000256" key="1">
    <source>
        <dbReference type="SAM" id="MobiDB-lite"/>
    </source>
</evidence>